<name>A0A0K6HLI8_9HYPH</name>
<dbReference type="InterPro" id="IPR013078">
    <property type="entry name" value="His_Pase_superF_clade-1"/>
</dbReference>
<dbReference type="SUPFAM" id="SSF53254">
    <property type="entry name" value="Phosphoglycerate mutase-like"/>
    <property type="match status" value="1"/>
</dbReference>
<keyword evidence="3" id="KW-1185">Reference proteome</keyword>
<dbReference type="AlphaFoldDB" id="A0A0K6HLI8"/>
<sequence length="172" mass="19110">MPRLLLLRHAKSDWSTSGLHDHDRPLNARGEDAARRMARWIAEEGLKPDLILCSTALRTRMTLAALLPVLGHEMEIRLTRRIYEASESDYISFLRDEGGEAETLMLIAHNPATHDTVRELAIPGSGVGWTALETKFPTGALAVLESPSPSWSGLLPLSCTLQHFIQPRLLPE</sequence>
<reference evidence="3" key="1">
    <citation type="submission" date="2015-08" db="EMBL/GenBank/DDBJ databases">
        <authorList>
            <person name="Varghese N."/>
        </authorList>
    </citation>
    <scope>NUCLEOTIDE SEQUENCE [LARGE SCALE GENOMIC DNA]</scope>
    <source>
        <strain evidence="3">DSM 23407</strain>
    </source>
</reference>
<evidence type="ECO:0000313" key="2">
    <source>
        <dbReference type="EMBL" id="CUA91790.1"/>
    </source>
</evidence>
<dbReference type="PANTHER" id="PTHR47623:SF1">
    <property type="entry name" value="OS09G0287300 PROTEIN"/>
    <property type="match status" value="1"/>
</dbReference>
<dbReference type="RefSeq" id="WP_055453883.1">
    <property type="nucleotide sequence ID" value="NZ_CYHE01000001.1"/>
</dbReference>
<dbReference type="EMBL" id="CYHE01000001">
    <property type="protein sequence ID" value="CUA91790.1"/>
    <property type="molecule type" value="Genomic_DNA"/>
</dbReference>
<dbReference type="InterPro" id="IPR029033">
    <property type="entry name" value="His_PPase_superfam"/>
</dbReference>
<dbReference type="PANTHER" id="PTHR47623">
    <property type="entry name" value="OS09G0287300 PROTEIN"/>
    <property type="match status" value="1"/>
</dbReference>
<organism evidence="2 3">
    <name type="scientific">Pannonibacter indicus</name>
    <dbReference type="NCBI Taxonomy" id="466044"/>
    <lineage>
        <taxon>Bacteria</taxon>
        <taxon>Pseudomonadati</taxon>
        <taxon>Pseudomonadota</taxon>
        <taxon>Alphaproteobacteria</taxon>
        <taxon>Hyphomicrobiales</taxon>
        <taxon>Stappiaceae</taxon>
        <taxon>Pannonibacter</taxon>
    </lineage>
</organism>
<dbReference type="Gene3D" id="3.40.50.1240">
    <property type="entry name" value="Phosphoglycerate mutase-like"/>
    <property type="match status" value="1"/>
</dbReference>
<dbReference type="Pfam" id="PF00300">
    <property type="entry name" value="His_Phos_1"/>
    <property type="match status" value="1"/>
</dbReference>
<gene>
    <name evidence="2" type="ORF">Ga0061067_10192</name>
</gene>
<dbReference type="CDD" id="cd07067">
    <property type="entry name" value="HP_PGM_like"/>
    <property type="match status" value="1"/>
</dbReference>
<feature type="binding site" evidence="1">
    <location>
        <position position="58"/>
    </location>
    <ligand>
        <name>substrate</name>
    </ligand>
</feature>
<protein>
    <submittedName>
        <fullName evidence="2">Phosphohistidine phosphatase SixA</fullName>
    </submittedName>
</protein>
<dbReference type="SMART" id="SM00855">
    <property type="entry name" value="PGAM"/>
    <property type="match status" value="1"/>
</dbReference>
<evidence type="ECO:0000313" key="3">
    <source>
        <dbReference type="Proteomes" id="UP000183900"/>
    </source>
</evidence>
<proteinExistence type="predicted"/>
<dbReference type="Proteomes" id="UP000183900">
    <property type="component" value="Unassembled WGS sequence"/>
</dbReference>
<dbReference type="OrthoDB" id="9810154at2"/>
<evidence type="ECO:0000256" key="1">
    <source>
        <dbReference type="PIRSR" id="PIRSR613078-2"/>
    </source>
</evidence>
<accession>A0A0K6HLI8</accession>